<dbReference type="SMART" id="SM00091">
    <property type="entry name" value="PAS"/>
    <property type="match status" value="6"/>
</dbReference>
<dbReference type="PROSITE" id="PS50113">
    <property type="entry name" value="PAC"/>
    <property type="match status" value="1"/>
</dbReference>
<dbReference type="CDD" id="cd00082">
    <property type="entry name" value="HisKA"/>
    <property type="match status" value="1"/>
</dbReference>
<dbReference type="FunFam" id="1.10.287.130:FF:000002">
    <property type="entry name" value="Two-component osmosensing histidine kinase"/>
    <property type="match status" value="1"/>
</dbReference>
<feature type="domain" description="PAS" evidence="14">
    <location>
        <begin position="645"/>
        <end position="716"/>
    </location>
</feature>
<dbReference type="Proteomes" id="UP000219215">
    <property type="component" value="Chromosome DPRO"/>
</dbReference>
<dbReference type="Gene3D" id="3.30.450.20">
    <property type="entry name" value="PAS domain"/>
    <property type="match status" value="6"/>
</dbReference>
<dbReference type="EC" id="2.7.13.3" evidence="2"/>
<keyword evidence="4 16" id="KW-0808">Transferase</keyword>
<evidence type="ECO:0000256" key="2">
    <source>
        <dbReference type="ARBA" id="ARBA00012438"/>
    </source>
</evidence>
<protein>
    <recommendedName>
        <fullName evidence="10">Sensory/regulatory protein RpfC</fullName>
        <ecNumber evidence="2">2.7.13.3</ecNumber>
    </recommendedName>
</protein>
<dbReference type="InterPro" id="IPR003661">
    <property type="entry name" value="HisK_dim/P_dom"/>
</dbReference>
<dbReference type="SUPFAM" id="SSF55781">
    <property type="entry name" value="GAF domain-like"/>
    <property type="match status" value="1"/>
</dbReference>
<feature type="domain" description="Response regulatory" evidence="13">
    <location>
        <begin position="3"/>
        <end position="117"/>
    </location>
</feature>
<dbReference type="InterPro" id="IPR011006">
    <property type="entry name" value="CheY-like_superfamily"/>
</dbReference>
<dbReference type="InterPro" id="IPR013656">
    <property type="entry name" value="PAS_4"/>
</dbReference>
<dbReference type="Pfam" id="PF13426">
    <property type="entry name" value="PAS_9"/>
    <property type="match status" value="4"/>
</dbReference>
<dbReference type="InterPro" id="IPR036890">
    <property type="entry name" value="HATPase_C_sf"/>
</dbReference>
<dbReference type="Pfam" id="PF08448">
    <property type="entry name" value="PAS_4"/>
    <property type="match status" value="2"/>
</dbReference>
<dbReference type="Pfam" id="PF13185">
    <property type="entry name" value="GAF_2"/>
    <property type="match status" value="1"/>
</dbReference>
<evidence type="ECO:0000256" key="3">
    <source>
        <dbReference type="ARBA" id="ARBA00022553"/>
    </source>
</evidence>
<evidence type="ECO:0000256" key="8">
    <source>
        <dbReference type="ARBA" id="ARBA00023012"/>
    </source>
</evidence>
<dbReference type="InterPro" id="IPR000014">
    <property type="entry name" value="PAS"/>
</dbReference>
<dbReference type="InterPro" id="IPR036097">
    <property type="entry name" value="HisK_dim/P_sf"/>
</dbReference>
<dbReference type="InterPro" id="IPR001610">
    <property type="entry name" value="PAC"/>
</dbReference>
<feature type="modified residue" description="4-aspartylphosphate" evidence="11">
    <location>
        <position position="52"/>
    </location>
</feature>
<dbReference type="PANTHER" id="PTHR45339:SF1">
    <property type="entry name" value="HYBRID SIGNAL TRANSDUCTION HISTIDINE KINASE J"/>
    <property type="match status" value="1"/>
</dbReference>
<dbReference type="Pfam" id="PF02518">
    <property type="entry name" value="HATPase_c"/>
    <property type="match status" value="1"/>
</dbReference>
<dbReference type="InterPro" id="IPR003018">
    <property type="entry name" value="GAF"/>
</dbReference>
<dbReference type="SMART" id="SM00086">
    <property type="entry name" value="PAC"/>
    <property type="match status" value="5"/>
</dbReference>
<dbReference type="CDD" id="cd17546">
    <property type="entry name" value="REC_hyHK_CKI1_RcsC-like"/>
    <property type="match status" value="1"/>
</dbReference>
<evidence type="ECO:0000259" key="14">
    <source>
        <dbReference type="PROSITE" id="PS50112"/>
    </source>
</evidence>
<dbReference type="PROSITE" id="PS50110">
    <property type="entry name" value="RESPONSE_REGULATORY"/>
    <property type="match status" value="2"/>
</dbReference>
<dbReference type="InterPro" id="IPR005467">
    <property type="entry name" value="His_kinase_dom"/>
</dbReference>
<dbReference type="CDD" id="cd16922">
    <property type="entry name" value="HATPase_EvgS-ArcB-TorS-like"/>
    <property type="match status" value="1"/>
</dbReference>
<evidence type="ECO:0000256" key="5">
    <source>
        <dbReference type="ARBA" id="ARBA00022741"/>
    </source>
</evidence>
<proteinExistence type="predicted"/>
<keyword evidence="7" id="KW-0067">ATP-binding</keyword>
<dbReference type="Gene3D" id="1.10.287.130">
    <property type="match status" value="1"/>
</dbReference>
<evidence type="ECO:0000259" key="15">
    <source>
        <dbReference type="PROSITE" id="PS50113"/>
    </source>
</evidence>
<dbReference type="NCBIfam" id="TIGR00229">
    <property type="entry name" value="sensory_box"/>
    <property type="match status" value="6"/>
</dbReference>
<dbReference type="SUPFAM" id="SSF52172">
    <property type="entry name" value="CheY-like"/>
    <property type="match status" value="2"/>
</dbReference>
<dbReference type="Gene3D" id="3.40.50.2300">
    <property type="match status" value="2"/>
</dbReference>
<dbReference type="FunFam" id="3.30.565.10:FF:000010">
    <property type="entry name" value="Sensor histidine kinase RcsC"/>
    <property type="match status" value="1"/>
</dbReference>
<dbReference type="SUPFAM" id="SSF55785">
    <property type="entry name" value="PYP-like sensor domain (PAS domain)"/>
    <property type="match status" value="6"/>
</dbReference>
<feature type="domain" description="PAS" evidence="14">
    <location>
        <begin position="272"/>
        <end position="326"/>
    </location>
</feature>
<organism evidence="16 17">
    <name type="scientific">Pseudodesulfovibrio profundus</name>
    <dbReference type="NCBI Taxonomy" id="57320"/>
    <lineage>
        <taxon>Bacteria</taxon>
        <taxon>Pseudomonadati</taxon>
        <taxon>Thermodesulfobacteriota</taxon>
        <taxon>Desulfovibrionia</taxon>
        <taxon>Desulfovibrionales</taxon>
        <taxon>Desulfovibrionaceae</taxon>
    </lineage>
</organism>
<feature type="domain" description="PAS" evidence="14">
    <location>
        <begin position="517"/>
        <end position="571"/>
    </location>
</feature>
<evidence type="ECO:0000313" key="17">
    <source>
        <dbReference type="Proteomes" id="UP000219215"/>
    </source>
</evidence>
<dbReference type="SMART" id="SM00388">
    <property type="entry name" value="HisKA"/>
    <property type="match status" value="1"/>
</dbReference>
<dbReference type="PRINTS" id="PR00344">
    <property type="entry name" value="BCTRLSENSOR"/>
</dbReference>
<evidence type="ECO:0000256" key="9">
    <source>
        <dbReference type="ARBA" id="ARBA00064003"/>
    </source>
</evidence>
<keyword evidence="6 16" id="KW-0418">Kinase</keyword>
<dbReference type="SUPFAM" id="SSF55874">
    <property type="entry name" value="ATPase domain of HSP90 chaperone/DNA topoisomerase II/histidine kinase"/>
    <property type="match status" value="1"/>
</dbReference>
<dbReference type="Pfam" id="PF00072">
    <property type="entry name" value="Response_reg"/>
    <property type="match status" value="2"/>
</dbReference>
<keyword evidence="3 11" id="KW-0597">Phosphoprotein</keyword>
<dbReference type="InterPro" id="IPR029016">
    <property type="entry name" value="GAF-like_dom_sf"/>
</dbReference>
<feature type="modified residue" description="4-aspartylphosphate" evidence="11">
    <location>
        <position position="1391"/>
    </location>
</feature>
<dbReference type="PANTHER" id="PTHR45339">
    <property type="entry name" value="HYBRID SIGNAL TRANSDUCTION HISTIDINE KINASE J"/>
    <property type="match status" value="1"/>
</dbReference>
<keyword evidence="8" id="KW-0902">Two-component regulatory system</keyword>
<dbReference type="SMART" id="SM00387">
    <property type="entry name" value="HATPase_c"/>
    <property type="match status" value="1"/>
</dbReference>
<dbReference type="Pfam" id="PF00512">
    <property type="entry name" value="HisKA"/>
    <property type="match status" value="1"/>
</dbReference>
<evidence type="ECO:0000259" key="13">
    <source>
        <dbReference type="PROSITE" id="PS50110"/>
    </source>
</evidence>
<dbReference type="CDD" id="cd00130">
    <property type="entry name" value="PAS"/>
    <property type="match status" value="5"/>
</dbReference>
<evidence type="ECO:0000256" key="11">
    <source>
        <dbReference type="PROSITE-ProRule" id="PRU00169"/>
    </source>
</evidence>
<dbReference type="SMART" id="SM00448">
    <property type="entry name" value="REC"/>
    <property type="match status" value="2"/>
</dbReference>
<evidence type="ECO:0000313" key="16">
    <source>
        <dbReference type="EMBL" id="SOB59000.1"/>
    </source>
</evidence>
<keyword evidence="5" id="KW-0547">Nucleotide-binding</keyword>
<evidence type="ECO:0000256" key="6">
    <source>
        <dbReference type="ARBA" id="ARBA00022777"/>
    </source>
</evidence>
<dbReference type="EMBL" id="LT907975">
    <property type="protein sequence ID" value="SOB59000.1"/>
    <property type="molecule type" value="Genomic_DNA"/>
</dbReference>
<keyword evidence="17" id="KW-1185">Reference proteome</keyword>
<dbReference type="Gene3D" id="3.30.565.10">
    <property type="entry name" value="Histidine kinase-like ATPase, C-terminal domain"/>
    <property type="match status" value="1"/>
</dbReference>
<dbReference type="InterPro" id="IPR003594">
    <property type="entry name" value="HATPase_dom"/>
</dbReference>
<name>A0A2C8F8P2_9BACT</name>
<evidence type="ECO:0000256" key="10">
    <source>
        <dbReference type="ARBA" id="ARBA00068150"/>
    </source>
</evidence>
<dbReference type="PROSITE" id="PS50109">
    <property type="entry name" value="HIS_KIN"/>
    <property type="match status" value="1"/>
</dbReference>
<dbReference type="InterPro" id="IPR000700">
    <property type="entry name" value="PAS-assoc_C"/>
</dbReference>
<accession>A0A2C8F8P2</accession>
<evidence type="ECO:0000256" key="4">
    <source>
        <dbReference type="ARBA" id="ARBA00022679"/>
    </source>
</evidence>
<dbReference type="PROSITE" id="PS50112">
    <property type="entry name" value="PAS"/>
    <property type="match status" value="4"/>
</dbReference>
<dbReference type="KEGG" id="pprf:DPRO_2096"/>
<comment type="subunit">
    <text evidence="9">At low DSF concentrations, interacts with RpfF.</text>
</comment>
<reference evidence="17" key="1">
    <citation type="submission" date="2017-09" db="EMBL/GenBank/DDBJ databases">
        <authorList>
            <person name="Regsiter A."/>
            <person name="William W."/>
        </authorList>
    </citation>
    <scope>NUCLEOTIDE SEQUENCE [LARGE SCALE GENOMIC DNA]</scope>
    <source>
        <strain evidence="17">500-1</strain>
    </source>
</reference>
<dbReference type="Gene3D" id="3.30.450.40">
    <property type="match status" value="1"/>
</dbReference>
<dbReference type="InterPro" id="IPR001789">
    <property type="entry name" value="Sig_transdc_resp-reg_receiver"/>
</dbReference>
<evidence type="ECO:0000256" key="7">
    <source>
        <dbReference type="ARBA" id="ARBA00022840"/>
    </source>
</evidence>
<dbReference type="SMART" id="SM00065">
    <property type="entry name" value="GAF"/>
    <property type="match status" value="1"/>
</dbReference>
<dbReference type="GO" id="GO:0005524">
    <property type="term" value="F:ATP binding"/>
    <property type="evidence" value="ECO:0007669"/>
    <property type="project" value="UniProtKB-KW"/>
</dbReference>
<feature type="domain" description="PAS" evidence="14">
    <location>
        <begin position="148"/>
        <end position="218"/>
    </location>
</feature>
<feature type="domain" description="Histidine kinase" evidence="12">
    <location>
        <begin position="1097"/>
        <end position="1320"/>
    </location>
</feature>
<sequence>MRRVLIIDDNKDFRSLVATGLVKKGYEVLQAANGSAGVAVFWTEKPDVVLVDLWMPEMDGHSVIAALSELSCEIPVIVLSGKGDVDDVVRSMRSGAWDYVVKGSDVVSEVGQAIERCLKRYDGQKEHRCFLEKEIRERQETESELQTQVLFLQTIIDAVPDSIFYKDENGVYLGCNKAFEEYIGIPKEQIINKRVDSLVSSEEQEYYEDKDATLMDEGGVQEYERTTHFNNRERTIRVRKAQYHHPNGKRGLVGVVTDISDSSRLEKELRASEARFRSLLDFSPLPILIVRMDDGLCVYANKSSGEQFGVDSENMIGMSVSNFHTEQAVHRNIPHRIKEKGFLSKLEVELLRLDGTSFWAQVSAVLFEWDGREVCLLTVTDIDENKQLLEALRKFEFIANASHEIMSLCNRDCVYEAVNTAYLEHHAVSKEHILGRSMAEIWGKKIFEREIHKRVQRCFKGESVNYKSWFAFTGKEERHYDVSMYPYMNKDGRVTHVATITRDITDQTMAHARLLESREHFRAIFESSIDPILLLDSQLRLTDMNTAAIAKFGFSKGAIVGKELRAFHESDVFYERFKDVVLPTLQGAGAWVGEWRFVDYMGKRIITDMSISTMPDTAEGDSGGYVAMVRDIGPRLKAEAERLDSERRYRILFEASGAASLLVYGNGTISKANQRFLDLVEAKREEVEGAAHWLSFVSKKDQEYARLKFESCLEARPGVVVSYEFVLVTGGGKIRHVYVQVTRLPGTDQAIVSLVDITKQKRVEHRLRKTLNEVNALQENTIFGIGLTQKEVISRVNKRGAEMLGYTSEAMSGIKPSSLFRSQKEYLKLRKECERDLRQRGGYEGEWQLQRVDGSLIWVSLFAKTMNRALPFSEVIWTLSDITDRKYNETVATMLYQISTAVSVTSDLDELYQRIHAVLGENMNATNFFVGLLDETRRYMTFTYFEDEKDNNKGVTFDTKDPNVASLSVEVIRSGKPLMIRAEQVSGKNNEHLADATFMLREDFMRLHGLTESVMAGSQSKVWLGVPLKVGGSVMGVMAVQSYTNPEQYSMRDVDLLVSVSEQIALAIGRKQADQNLLKAKEQAEAANHSKNEFLANMSHEVRTPLNGVLGMLQLAQTTDLTEEQRDYVDTALMSGRSLLSIINDILDFSKIEAGKLEVAVEPFSPRQLVNGVLATFRGDAKGKHVSLSGEVDSDTPEIVVGGKGRLRQILFNLVGNSVKFTESGSVRVSLSPLQIDPEKKKVRLLLIVEDTGIGIPQDKINLIFEPFTQVDGSYVRQHQGTGLGLGIVKRLVSLMNGSLEVDTIEGEGTSIYITLSFEYDPALHAENVLAEDALTVPKGLKLLVVEDNRVNRLMAARMLNKLGHEVDVAEDGLEALEKLESTRYDAVFMDIQMSGMDGIETTRRIREAKPDSFIDPTIPIIAMTAHAMAGDRDLFLSSGMSDYIAKPVEMDDMTAVLARLDTPPVH</sequence>
<dbReference type="GO" id="GO:0000155">
    <property type="term" value="F:phosphorelay sensor kinase activity"/>
    <property type="evidence" value="ECO:0007669"/>
    <property type="project" value="InterPro"/>
</dbReference>
<dbReference type="InterPro" id="IPR035965">
    <property type="entry name" value="PAS-like_dom_sf"/>
</dbReference>
<gene>
    <name evidence="16" type="ORF">DPRO_2096</name>
</gene>
<comment type="catalytic activity">
    <reaction evidence="1">
        <text>ATP + protein L-histidine = ADP + protein N-phospho-L-histidine.</text>
        <dbReference type="EC" id="2.7.13.3"/>
    </reaction>
</comment>
<feature type="domain" description="PAC" evidence="15">
    <location>
        <begin position="344"/>
        <end position="394"/>
    </location>
</feature>
<dbReference type="SUPFAM" id="SSF47384">
    <property type="entry name" value="Homodimeric domain of signal transducing histidine kinase"/>
    <property type="match status" value="1"/>
</dbReference>
<evidence type="ECO:0000259" key="12">
    <source>
        <dbReference type="PROSITE" id="PS50109"/>
    </source>
</evidence>
<evidence type="ECO:0000256" key="1">
    <source>
        <dbReference type="ARBA" id="ARBA00000085"/>
    </source>
</evidence>
<dbReference type="InterPro" id="IPR004358">
    <property type="entry name" value="Sig_transdc_His_kin-like_C"/>
</dbReference>
<feature type="domain" description="Response regulatory" evidence="13">
    <location>
        <begin position="1342"/>
        <end position="1462"/>
    </location>
</feature>